<name>A0A1D2MDR1_ORCCI</name>
<gene>
    <name evidence="1" type="ORF">Ocin01_15527</name>
</gene>
<organism evidence="1 2">
    <name type="scientific">Orchesella cincta</name>
    <name type="common">Springtail</name>
    <name type="synonym">Podura cincta</name>
    <dbReference type="NCBI Taxonomy" id="48709"/>
    <lineage>
        <taxon>Eukaryota</taxon>
        <taxon>Metazoa</taxon>
        <taxon>Ecdysozoa</taxon>
        <taxon>Arthropoda</taxon>
        <taxon>Hexapoda</taxon>
        <taxon>Collembola</taxon>
        <taxon>Entomobryomorpha</taxon>
        <taxon>Entomobryoidea</taxon>
        <taxon>Orchesellidae</taxon>
        <taxon>Orchesellinae</taxon>
        <taxon>Orchesella</taxon>
    </lineage>
</organism>
<dbReference type="Proteomes" id="UP000094527">
    <property type="component" value="Unassembled WGS sequence"/>
</dbReference>
<evidence type="ECO:0000313" key="1">
    <source>
        <dbReference type="EMBL" id="ODM91156.1"/>
    </source>
</evidence>
<evidence type="ECO:0000313" key="2">
    <source>
        <dbReference type="Proteomes" id="UP000094527"/>
    </source>
</evidence>
<accession>A0A1D2MDR1</accession>
<protein>
    <submittedName>
        <fullName evidence="1">Uncharacterized protein</fullName>
    </submittedName>
</protein>
<dbReference type="EMBL" id="LJIJ01001649">
    <property type="protein sequence ID" value="ODM91156.1"/>
    <property type="molecule type" value="Genomic_DNA"/>
</dbReference>
<proteinExistence type="predicted"/>
<dbReference type="AlphaFoldDB" id="A0A1D2MDR1"/>
<keyword evidence="2" id="KW-1185">Reference proteome</keyword>
<comment type="caution">
    <text evidence="1">The sequence shown here is derived from an EMBL/GenBank/DDBJ whole genome shotgun (WGS) entry which is preliminary data.</text>
</comment>
<reference evidence="1 2" key="1">
    <citation type="journal article" date="2016" name="Genome Biol. Evol.">
        <title>Gene Family Evolution Reflects Adaptation to Soil Environmental Stressors in the Genome of the Collembolan Orchesella cincta.</title>
        <authorList>
            <person name="Faddeeva-Vakhrusheva A."/>
            <person name="Derks M.F."/>
            <person name="Anvar S.Y."/>
            <person name="Agamennone V."/>
            <person name="Suring W."/>
            <person name="Smit S."/>
            <person name="van Straalen N.M."/>
            <person name="Roelofs D."/>
        </authorList>
    </citation>
    <scope>NUCLEOTIDE SEQUENCE [LARGE SCALE GENOMIC DNA]</scope>
    <source>
        <tissue evidence="1">Mixed pool</tissue>
    </source>
</reference>
<sequence>MSKMLTHICHSCGYKSKYSYEWNNHLLDYRHQCEARTSFLKWSHDNDVKSFVVYAHVDDKPMVVAEKFRSVSHIVDFVFWSNRPGLFIVQLETQEDADALLHNLRMNPDDMKIGGRDIQLRRKSDVLQNEWTLLIGYGVEREGSSNDPICVEISDENSGDGVEMRSNITEESFKTEEEQNGNGSMEQEELTFELNTKMSSHFSKIFLSKLKPEKRADNKENVKENVRFMGKTWMDMYLDFNNLIWPVCFTIKNTNVVCEKSCNDKCQTKEISFHGECLSSESKDNEWLAKSKSICKNEDVLKQFVLDKVNEYYEVLINETECNSKLDVLSQCSPRDKRLLNFSCSITISCDSKGATADISFTNIEGKSIESKMTLVTSIFKKLFKKYEKMRIEKWSLAESQSLTNGVVRCSNWKHMGPKD</sequence>